<evidence type="ECO:0000256" key="7">
    <source>
        <dbReference type="ARBA" id="ARBA00022603"/>
    </source>
</evidence>
<dbReference type="SUPFAM" id="SSF88697">
    <property type="entry name" value="PUA domain-like"/>
    <property type="match status" value="1"/>
</dbReference>
<dbReference type="AlphaFoldDB" id="A0A3A1YUX1"/>
<evidence type="ECO:0000313" key="16">
    <source>
        <dbReference type="Proteomes" id="UP000266206"/>
    </source>
</evidence>
<dbReference type="PANTHER" id="PTHR30027:SF3">
    <property type="entry name" value="16S RRNA (URACIL(1498)-N(3))-METHYLTRANSFERASE"/>
    <property type="match status" value="1"/>
</dbReference>
<evidence type="ECO:0000256" key="11">
    <source>
        <dbReference type="ARBA" id="ARBA00047944"/>
    </source>
</evidence>
<comment type="similarity">
    <text evidence="2 12">Belongs to the RNA methyltransferase RsmE family.</text>
</comment>
<dbReference type="InterPro" id="IPR046887">
    <property type="entry name" value="RsmE_PUA-like"/>
</dbReference>
<dbReference type="InterPro" id="IPR046886">
    <property type="entry name" value="RsmE_MTase_dom"/>
</dbReference>
<evidence type="ECO:0000256" key="12">
    <source>
        <dbReference type="PIRNR" id="PIRNR015601"/>
    </source>
</evidence>
<dbReference type="GO" id="GO:0005737">
    <property type="term" value="C:cytoplasm"/>
    <property type="evidence" value="ECO:0007669"/>
    <property type="project" value="UniProtKB-SubCell"/>
</dbReference>
<keyword evidence="6 12" id="KW-0698">rRNA processing</keyword>
<dbReference type="OrthoDB" id="9815641at2"/>
<evidence type="ECO:0000256" key="4">
    <source>
        <dbReference type="ARBA" id="ARBA00013673"/>
    </source>
</evidence>
<sequence length="240" mass="26693">MTAPRFFYPFSPQCGDTIELPDTLAHHAVRVLRLKHDTPIVLFDGRQGQYHATLILEGKKALAHIHKYETRNVELAGHLTLGQALVSSDKMDWIIEKAVETGVRTFIPVLARRSVVNLGVERIGKKMRHWEKIIESACAQCGRNQLMQLTEPKTLPSLLATTDLTLICHPDAPHSLRDVLNPSSNHITLLIGPEGGWSEEEMAQADKAGVKPVRFGKRILRTETAGLAMVSAISALQDWE</sequence>
<dbReference type="EC" id="2.1.1.193" evidence="3 12"/>
<comment type="caution">
    <text evidence="15">The sequence shown here is derived from an EMBL/GenBank/DDBJ whole genome shotgun (WGS) entry which is preliminary data.</text>
</comment>
<evidence type="ECO:0000256" key="3">
    <source>
        <dbReference type="ARBA" id="ARBA00012328"/>
    </source>
</evidence>
<dbReference type="RefSeq" id="WP_119515274.1">
    <property type="nucleotide sequence ID" value="NZ_NQYH01000001.1"/>
</dbReference>
<dbReference type="InterPro" id="IPR029028">
    <property type="entry name" value="Alpha/beta_knot_MTases"/>
</dbReference>
<comment type="subcellular location">
    <subcellularLocation>
        <location evidence="1 12">Cytoplasm</location>
    </subcellularLocation>
</comment>
<evidence type="ECO:0000259" key="13">
    <source>
        <dbReference type="Pfam" id="PF04452"/>
    </source>
</evidence>
<dbReference type="SUPFAM" id="SSF75217">
    <property type="entry name" value="alpha/beta knot"/>
    <property type="match status" value="1"/>
</dbReference>
<comment type="catalytic activity">
    <reaction evidence="11 12">
        <text>uridine(1498) in 16S rRNA + S-adenosyl-L-methionine = N(3)-methyluridine(1498) in 16S rRNA + S-adenosyl-L-homocysteine + H(+)</text>
        <dbReference type="Rhea" id="RHEA:42920"/>
        <dbReference type="Rhea" id="RHEA-COMP:10283"/>
        <dbReference type="Rhea" id="RHEA-COMP:10284"/>
        <dbReference type="ChEBI" id="CHEBI:15378"/>
        <dbReference type="ChEBI" id="CHEBI:57856"/>
        <dbReference type="ChEBI" id="CHEBI:59789"/>
        <dbReference type="ChEBI" id="CHEBI:65315"/>
        <dbReference type="ChEBI" id="CHEBI:74502"/>
        <dbReference type="EC" id="2.1.1.193"/>
    </reaction>
</comment>
<dbReference type="PIRSF" id="PIRSF015601">
    <property type="entry name" value="MTase_slr0722"/>
    <property type="match status" value="1"/>
</dbReference>
<evidence type="ECO:0000259" key="14">
    <source>
        <dbReference type="Pfam" id="PF20260"/>
    </source>
</evidence>
<proteinExistence type="inferred from homology"/>
<evidence type="ECO:0000256" key="5">
    <source>
        <dbReference type="ARBA" id="ARBA00022490"/>
    </source>
</evidence>
<keyword evidence="5 12" id="KW-0963">Cytoplasm</keyword>
<feature type="domain" description="Ribosomal RNA small subunit methyltransferase E methyltransferase" evidence="13">
    <location>
        <begin position="77"/>
        <end position="234"/>
    </location>
</feature>
<evidence type="ECO:0000256" key="10">
    <source>
        <dbReference type="ARBA" id="ARBA00025699"/>
    </source>
</evidence>
<feature type="domain" description="Ribosomal RNA small subunit methyltransferase E PUA-like" evidence="14">
    <location>
        <begin position="20"/>
        <end position="62"/>
    </location>
</feature>
<dbReference type="Gene3D" id="3.40.1280.10">
    <property type="match status" value="1"/>
</dbReference>
<dbReference type="CDD" id="cd18084">
    <property type="entry name" value="RsmE-like"/>
    <property type="match status" value="1"/>
</dbReference>
<keyword evidence="9 12" id="KW-0949">S-adenosyl-L-methionine</keyword>
<dbReference type="InterPro" id="IPR029026">
    <property type="entry name" value="tRNA_m1G_MTases_N"/>
</dbReference>
<evidence type="ECO:0000256" key="1">
    <source>
        <dbReference type="ARBA" id="ARBA00004496"/>
    </source>
</evidence>
<name>A0A3A1YUX1_9BURK</name>
<dbReference type="EMBL" id="NQYH01000001">
    <property type="protein sequence ID" value="RIY42063.1"/>
    <property type="molecule type" value="Genomic_DNA"/>
</dbReference>
<dbReference type="Pfam" id="PF20260">
    <property type="entry name" value="PUA_4"/>
    <property type="match status" value="1"/>
</dbReference>
<dbReference type="Proteomes" id="UP000266206">
    <property type="component" value="Unassembled WGS sequence"/>
</dbReference>
<organism evidence="15 16">
    <name type="scientific">Neopusillimonas maritima</name>
    <dbReference type="NCBI Taxonomy" id="2026239"/>
    <lineage>
        <taxon>Bacteria</taxon>
        <taxon>Pseudomonadati</taxon>
        <taxon>Pseudomonadota</taxon>
        <taxon>Betaproteobacteria</taxon>
        <taxon>Burkholderiales</taxon>
        <taxon>Alcaligenaceae</taxon>
        <taxon>Neopusillimonas</taxon>
    </lineage>
</organism>
<dbReference type="NCBIfam" id="TIGR00046">
    <property type="entry name" value="RsmE family RNA methyltransferase"/>
    <property type="match status" value="1"/>
</dbReference>
<gene>
    <name evidence="15" type="ORF">CJP73_01040</name>
</gene>
<dbReference type="GO" id="GO:0070042">
    <property type="term" value="F:rRNA (uridine-N3-)-methyltransferase activity"/>
    <property type="evidence" value="ECO:0007669"/>
    <property type="project" value="TreeGrafter"/>
</dbReference>
<dbReference type="GO" id="GO:0070475">
    <property type="term" value="P:rRNA base methylation"/>
    <property type="evidence" value="ECO:0007669"/>
    <property type="project" value="TreeGrafter"/>
</dbReference>
<dbReference type="PANTHER" id="PTHR30027">
    <property type="entry name" value="RIBOSOMAL RNA SMALL SUBUNIT METHYLTRANSFERASE E"/>
    <property type="match status" value="1"/>
</dbReference>
<keyword evidence="7 12" id="KW-0489">Methyltransferase</keyword>
<dbReference type="NCBIfam" id="NF008692">
    <property type="entry name" value="PRK11713.1-5"/>
    <property type="match status" value="1"/>
</dbReference>
<dbReference type="Pfam" id="PF04452">
    <property type="entry name" value="Methyltrans_RNA"/>
    <property type="match status" value="1"/>
</dbReference>
<dbReference type="InterPro" id="IPR006700">
    <property type="entry name" value="RsmE"/>
</dbReference>
<evidence type="ECO:0000313" key="15">
    <source>
        <dbReference type="EMBL" id="RIY42063.1"/>
    </source>
</evidence>
<keyword evidence="8 12" id="KW-0808">Transferase</keyword>
<evidence type="ECO:0000256" key="9">
    <source>
        <dbReference type="ARBA" id="ARBA00022691"/>
    </source>
</evidence>
<evidence type="ECO:0000256" key="8">
    <source>
        <dbReference type="ARBA" id="ARBA00022679"/>
    </source>
</evidence>
<comment type="function">
    <text evidence="10 12">Specifically methylates the N3 position of the uracil ring of uridine 1498 (m3U1498) in 16S rRNA. Acts on the fully assembled 30S ribosomal subunit.</text>
</comment>
<evidence type="ECO:0000256" key="2">
    <source>
        <dbReference type="ARBA" id="ARBA00005528"/>
    </source>
</evidence>
<accession>A0A3A1YUX1</accession>
<protein>
    <recommendedName>
        <fullName evidence="4 12">Ribosomal RNA small subunit methyltransferase E</fullName>
        <ecNumber evidence="3 12">2.1.1.193</ecNumber>
    </recommendedName>
</protein>
<evidence type="ECO:0000256" key="6">
    <source>
        <dbReference type="ARBA" id="ARBA00022552"/>
    </source>
</evidence>
<dbReference type="Gene3D" id="2.40.240.20">
    <property type="entry name" value="Hypothetical PUA domain-like, domain 1"/>
    <property type="match status" value="1"/>
</dbReference>
<reference evidence="15 16" key="1">
    <citation type="submission" date="2017-08" db="EMBL/GenBank/DDBJ databases">
        <title>Pusillimonas indicus sp. nov., a member of the family Alcaligenaceae isolated from surface seawater.</title>
        <authorList>
            <person name="Li J."/>
        </authorList>
    </citation>
    <scope>NUCLEOTIDE SEQUENCE [LARGE SCALE GENOMIC DNA]</scope>
    <source>
        <strain evidence="15 16">L52-1-41</strain>
    </source>
</reference>
<dbReference type="InterPro" id="IPR015947">
    <property type="entry name" value="PUA-like_sf"/>
</dbReference>